<dbReference type="EMBL" id="GBRH01253933">
    <property type="protein sequence ID" value="JAD43962.1"/>
    <property type="molecule type" value="Transcribed_RNA"/>
</dbReference>
<evidence type="ECO:0000313" key="2">
    <source>
        <dbReference type="EMBL" id="JAD43962.1"/>
    </source>
</evidence>
<reference evidence="2" key="1">
    <citation type="submission" date="2014-09" db="EMBL/GenBank/DDBJ databases">
        <authorList>
            <person name="Magalhaes I.L.F."/>
            <person name="Oliveira U."/>
            <person name="Santos F.R."/>
            <person name="Vidigal T.H.D.A."/>
            <person name="Brescovit A.D."/>
            <person name="Santos A.J."/>
        </authorList>
    </citation>
    <scope>NUCLEOTIDE SEQUENCE</scope>
    <source>
        <tissue evidence="2">Shoot tissue taken approximately 20 cm above the soil surface</tissue>
    </source>
</reference>
<protein>
    <submittedName>
        <fullName evidence="2">Uncharacterized protein</fullName>
    </submittedName>
</protein>
<feature type="region of interest" description="Disordered" evidence="1">
    <location>
        <begin position="1"/>
        <end position="22"/>
    </location>
</feature>
<proteinExistence type="predicted"/>
<sequence length="35" mass="4100">MGGSRRQRWGSPGRGLQCRTGVEERRREVAEVQWQ</sequence>
<reference evidence="2" key="2">
    <citation type="journal article" date="2015" name="Data Brief">
        <title>Shoot transcriptome of the giant reed, Arundo donax.</title>
        <authorList>
            <person name="Barrero R.A."/>
            <person name="Guerrero F.D."/>
            <person name="Moolhuijzen P."/>
            <person name="Goolsby J.A."/>
            <person name="Tidwell J."/>
            <person name="Bellgard S.E."/>
            <person name="Bellgard M.I."/>
        </authorList>
    </citation>
    <scope>NUCLEOTIDE SEQUENCE</scope>
    <source>
        <tissue evidence="2">Shoot tissue taken approximately 20 cm above the soil surface</tissue>
    </source>
</reference>
<accession>A0A0A9AA87</accession>
<evidence type="ECO:0000256" key="1">
    <source>
        <dbReference type="SAM" id="MobiDB-lite"/>
    </source>
</evidence>
<organism evidence="2">
    <name type="scientific">Arundo donax</name>
    <name type="common">Giant reed</name>
    <name type="synonym">Donax arundinaceus</name>
    <dbReference type="NCBI Taxonomy" id="35708"/>
    <lineage>
        <taxon>Eukaryota</taxon>
        <taxon>Viridiplantae</taxon>
        <taxon>Streptophyta</taxon>
        <taxon>Embryophyta</taxon>
        <taxon>Tracheophyta</taxon>
        <taxon>Spermatophyta</taxon>
        <taxon>Magnoliopsida</taxon>
        <taxon>Liliopsida</taxon>
        <taxon>Poales</taxon>
        <taxon>Poaceae</taxon>
        <taxon>PACMAD clade</taxon>
        <taxon>Arundinoideae</taxon>
        <taxon>Arundineae</taxon>
        <taxon>Arundo</taxon>
    </lineage>
</organism>
<dbReference type="AlphaFoldDB" id="A0A0A9AA87"/>
<name>A0A0A9AA87_ARUDO</name>